<dbReference type="GO" id="GO:0004673">
    <property type="term" value="F:protein histidine kinase activity"/>
    <property type="evidence" value="ECO:0007669"/>
    <property type="project" value="UniProtKB-EC"/>
</dbReference>
<dbReference type="Pfam" id="PF01590">
    <property type="entry name" value="GAF"/>
    <property type="match status" value="1"/>
</dbReference>
<sequence>MTDTNQTAQDPAMARALNDTARLSALEGAGVLDTEQEEAFDRATRLAAQIIGTPVSLLSFVDDTRQFFKSQQGLTGWAAEERGTPLSHSFCQHVVDTDAPLRVRDARNDPLVRDNMAINDLNVIAYLGVPVHASNGAVLGSFCAIDNQPRDWTEAELASLHDLAAMVETELSLRETARAREVVVHELNHRVKNLFTLVGGMIRMESRGHDEVDAFAKSLDGRLRALNDAHGLILPVVQSGRGGKTGVDLAALTEKLLAPYSGTTSGHLSLDGPQVTLRAEAAVPLTLALHEMVTNAVKYGGLSAKDSRIAITWHVTDEALQLDWEEHGVSEADRSDDTSGFGSRLLTMTIERQLGGERRAELDAGTYAQRITLPRTVLED</sequence>
<dbReference type="Gene3D" id="3.30.565.10">
    <property type="entry name" value="Histidine kinase-like ATPase, C-terminal domain"/>
    <property type="match status" value="1"/>
</dbReference>
<comment type="caution">
    <text evidence="10">The sequence shown here is derived from an EMBL/GenBank/DDBJ whole genome shotgun (WGS) entry which is preliminary data.</text>
</comment>
<proteinExistence type="predicted"/>
<keyword evidence="3" id="KW-0597">Phosphoprotein</keyword>
<dbReference type="SUPFAM" id="SSF55874">
    <property type="entry name" value="ATPase domain of HSP90 chaperone/DNA topoisomerase II/histidine kinase"/>
    <property type="match status" value="1"/>
</dbReference>
<dbReference type="EC" id="2.7.13.3" evidence="2"/>
<evidence type="ECO:0000256" key="3">
    <source>
        <dbReference type="ARBA" id="ARBA00022553"/>
    </source>
</evidence>
<evidence type="ECO:0000313" key="10">
    <source>
        <dbReference type="EMBL" id="PVA08186.1"/>
    </source>
</evidence>
<name>A0A2T7G175_9RHOB</name>
<gene>
    <name evidence="10" type="ORF">DC363_01430</name>
</gene>
<dbReference type="PANTHER" id="PTHR43102:SF2">
    <property type="entry name" value="GAF DOMAIN-CONTAINING PROTEIN"/>
    <property type="match status" value="1"/>
</dbReference>
<keyword evidence="5" id="KW-0547">Nucleotide-binding</keyword>
<dbReference type="PANTHER" id="PTHR43102">
    <property type="entry name" value="SLR1143 PROTEIN"/>
    <property type="match status" value="1"/>
</dbReference>
<keyword evidence="4" id="KW-0808">Transferase</keyword>
<dbReference type="InterPro" id="IPR036890">
    <property type="entry name" value="HATPase_C_sf"/>
</dbReference>
<evidence type="ECO:0000256" key="7">
    <source>
        <dbReference type="ARBA" id="ARBA00022840"/>
    </source>
</evidence>
<evidence type="ECO:0000256" key="1">
    <source>
        <dbReference type="ARBA" id="ARBA00000085"/>
    </source>
</evidence>
<protein>
    <recommendedName>
        <fullName evidence="2">histidine kinase</fullName>
        <ecNumber evidence="2">2.7.13.3</ecNumber>
    </recommendedName>
</protein>
<dbReference type="SMART" id="SM00065">
    <property type="entry name" value="GAF"/>
    <property type="match status" value="1"/>
</dbReference>
<organism evidence="10 11">
    <name type="scientific">Thalassorhabdomicrobium marinisediminis</name>
    <dbReference type="NCBI Taxonomy" id="2170577"/>
    <lineage>
        <taxon>Bacteria</taxon>
        <taxon>Pseudomonadati</taxon>
        <taxon>Pseudomonadota</taxon>
        <taxon>Alphaproteobacteria</taxon>
        <taxon>Rhodobacterales</taxon>
        <taxon>Paracoccaceae</taxon>
        <taxon>Thalassorhabdomicrobium</taxon>
    </lineage>
</organism>
<dbReference type="InterPro" id="IPR003018">
    <property type="entry name" value="GAF"/>
</dbReference>
<dbReference type="Pfam" id="PF07536">
    <property type="entry name" value="HWE_HK"/>
    <property type="match status" value="1"/>
</dbReference>
<dbReference type="AlphaFoldDB" id="A0A2T7G175"/>
<evidence type="ECO:0000256" key="5">
    <source>
        <dbReference type="ARBA" id="ARBA00022741"/>
    </source>
</evidence>
<evidence type="ECO:0000259" key="8">
    <source>
        <dbReference type="SMART" id="SM00065"/>
    </source>
</evidence>
<evidence type="ECO:0000259" key="9">
    <source>
        <dbReference type="SMART" id="SM00911"/>
    </source>
</evidence>
<keyword evidence="7" id="KW-0067">ATP-binding</keyword>
<dbReference type="EMBL" id="QCYG01000001">
    <property type="protein sequence ID" value="PVA08186.1"/>
    <property type="molecule type" value="Genomic_DNA"/>
</dbReference>
<dbReference type="GO" id="GO:0005524">
    <property type="term" value="F:ATP binding"/>
    <property type="evidence" value="ECO:0007669"/>
    <property type="project" value="UniProtKB-KW"/>
</dbReference>
<dbReference type="Proteomes" id="UP000244817">
    <property type="component" value="Unassembled WGS sequence"/>
</dbReference>
<keyword evidence="6" id="KW-0418">Kinase</keyword>
<feature type="domain" description="Signal transduction histidine kinase HWE region" evidence="9">
    <location>
        <begin position="186"/>
        <end position="274"/>
    </location>
</feature>
<keyword evidence="11" id="KW-1185">Reference proteome</keyword>
<evidence type="ECO:0000256" key="2">
    <source>
        <dbReference type="ARBA" id="ARBA00012438"/>
    </source>
</evidence>
<feature type="domain" description="GAF" evidence="8">
    <location>
        <begin position="35"/>
        <end position="181"/>
    </location>
</feature>
<evidence type="ECO:0000256" key="4">
    <source>
        <dbReference type="ARBA" id="ARBA00022679"/>
    </source>
</evidence>
<comment type="catalytic activity">
    <reaction evidence="1">
        <text>ATP + protein L-histidine = ADP + protein N-phospho-L-histidine.</text>
        <dbReference type="EC" id="2.7.13.3"/>
    </reaction>
</comment>
<reference evidence="10 11" key="1">
    <citation type="submission" date="2018-04" db="EMBL/GenBank/DDBJ databases">
        <title>Pelagivirga bohaiensis gen. nov., sp. nov., a bacterium isolated from the Bohai Sea.</title>
        <authorList>
            <person name="Ji X."/>
        </authorList>
    </citation>
    <scope>NUCLEOTIDE SEQUENCE [LARGE SCALE GENOMIC DNA]</scope>
    <source>
        <strain evidence="10 11">BH-SD16</strain>
    </source>
</reference>
<dbReference type="OrthoDB" id="9816309at2"/>
<dbReference type="SUPFAM" id="SSF55781">
    <property type="entry name" value="GAF domain-like"/>
    <property type="match status" value="1"/>
</dbReference>
<dbReference type="InterPro" id="IPR011102">
    <property type="entry name" value="Sig_transdc_His_kinase_HWE"/>
</dbReference>
<dbReference type="SMART" id="SM00911">
    <property type="entry name" value="HWE_HK"/>
    <property type="match status" value="1"/>
</dbReference>
<evidence type="ECO:0000313" key="11">
    <source>
        <dbReference type="Proteomes" id="UP000244817"/>
    </source>
</evidence>
<accession>A0A2T7G175</accession>
<evidence type="ECO:0000256" key="6">
    <source>
        <dbReference type="ARBA" id="ARBA00022777"/>
    </source>
</evidence>
<dbReference type="Gene3D" id="3.30.450.40">
    <property type="match status" value="1"/>
</dbReference>
<dbReference type="RefSeq" id="WP_108639340.1">
    <property type="nucleotide sequence ID" value="NZ_QCYG01000001.1"/>
</dbReference>
<dbReference type="InterPro" id="IPR029016">
    <property type="entry name" value="GAF-like_dom_sf"/>
</dbReference>